<evidence type="ECO:0000313" key="11">
    <source>
        <dbReference type="EMBL" id="KAK4827850.1"/>
    </source>
</evidence>
<protein>
    <recommendedName>
        <fullName evidence="10">Elongation of very long chain fatty acids protein</fullName>
        <ecNumber evidence="10">2.3.1.199</ecNumber>
    </recommendedName>
    <alternativeName>
        <fullName evidence="10">Very-long-chain 3-oxoacyl-CoA synthase</fullName>
    </alternativeName>
</protein>
<dbReference type="GO" id="GO:0034625">
    <property type="term" value="P:fatty acid elongation, monounsaturated fatty acid"/>
    <property type="evidence" value="ECO:0007669"/>
    <property type="project" value="TreeGrafter"/>
</dbReference>
<keyword evidence="4" id="KW-0812">Transmembrane</keyword>
<keyword evidence="9 10" id="KW-0275">Fatty acid biosynthesis</keyword>
<dbReference type="GO" id="GO:0005789">
    <property type="term" value="C:endoplasmic reticulum membrane"/>
    <property type="evidence" value="ECO:0007669"/>
    <property type="project" value="TreeGrafter"/>
</dbReference>
<name>A0AAN7NKW7_MYCAM</name>
<dbReference type="InterPro" id="IPR002076">
    <property type="entry name" value="ELO_fam"/>
</dbReference>
<comment type="subcellular location">
    <subcellularLocation>
        <location evidence="1">Membrane</location>
        <topology evidence="1">Multi-pass membrane protein</topology>
    </subcellularLocation>
</comment>
<dbReference type="GO" id="GO:0034626">
    <property type="term" value="P:fatty acid elongation, polyunsaturated fatty acid"/>
    <property type="evidence" value="ECO:0007669"/>
    <property type="project" value="TreeGrafter"/>
</dbReference>
<keyword evidence="12" id="KW-1185">Reference proteome</keyword>
<evidence type="ECO:0000256" key="7">
    <source>
        <dbReference type="ARBA" id="ARBA00023098"/>
    </source>
</evidence>
<dbReference type="Proteomes" id="UP001333110">
    <property type="component" value="Unassembled WGS sequence"/>
</dbReference>
<gene>
    <name evidence="11" type="ORF">QYF61_022000</name>
</gene>
<reference evidence="11 12" key="1">
    <citation type="journal article" date="2023" name="J. Hered.">
        <title>Chromosome-level genome of the wood stork (Mycteria americana) provides insight into avian chromosome evolution.</title>
        <authorList>
            <person name="Flamio R. Jr."/>
            <person name="Ramstad K.M."/>
        </authorList>
    </citation>
    <scope>NUCLEOTIDE SEQUENCE [LARGE SCALE GENOMIC DNA]</scope>
    <source>
        <strain evidence="11">JAX WOST 10</strain>
    </source>
</reference>
<evidence type="ECO:0000256" key="10">
    <source>
        <dbReference type="RuleBase" id="RU361115"/>
    </source>
</evidence>
<keyword evidence="8" id="KW-0472">Membrane</keyword>
<accession>A0AAN7NKW7</accession>
<dbReference type="InterPro" id="IPR030457">
    <property type="entry name" value="ELO_CS"/>
</dbReference>
<comment type="similarity">
    <text evidence="10">Belongs to the ELO family.</text>
</comment>
<evidence type="ECO:0000313" key="12">
    <source>
        <dbReference type="Proteomes" id="UP001333110"/>
    </source>
</evidence>
<evidence type="ECO:0000256" key="2">
    <source>
        <dbReference type="ARBA" id="ARBA00022516"/>
    </source>
</evidence>
<proteinExistence type="inferred from homology"/>
<keyword evidence="7 10" id="KW-0443">Lipid metabolism</keyword>
<comment type="catalytic activity">
    <reaction evidence="10">
        <text>a very-long-chain acyl-CoA + malonyl-CoA + H(+) = a very-long-chain 3-oxoacyl-CoA + CO2 + CoA</text>
        <dbReference type="Rhea" id="RHEA:32727"/>
        <dbReference type="ChEBI" id="CHEBI:15378"/>
        <dbReference type="ChEBI" id="CHEBI:16526"/>
        <dbReference type="ChEBI" id="CHEBI:57287"/>
        <dbReference type="ChEBI" id="CHEBI:57384"/>
        <dbReference type="ChEBI" id="CHEBI:90725"/>
        <dbReference type="ChEBI" id="CHEBI:90736"/>
        <dbReference type="EC" id="2.3.1.199"/>
    </reaction>
</comment>
<dbReference type="GO" id="GO:0009922">
    <property type="term" value="F:fatty acid elongase activity"/>
    <property type="evidence" value="ECO:0007669"/>
    <property type="project" value="UniProtKB-EC"/>
</dbReference>
<sequence length="459" mass="53792">MRCTRSPMPFPAPGRCMLLHLFPMPFPAPGRCTLLYFEVRLSVLHKQIIPGERPPQPYFYVCLEELEMPPMRVFKYSCLVNPQQASAPLHWNTPTINQHLTQLERRVFLQGLLAAKPPPPYLFTLSNTIINSAFSAVTKSAQEKCFKWNQHENRLFSLEKRRLRGDLIALYNYLKGGCGEVGVGLFSQVTSDRTRGNGLKLHQGRFRLHIRKNFFTKRVVKHWNRLPREVAESPSLEVFKRRLDEVLRDMEHLKAFDRENSLDKNNLNNCSLEVRHALLGLKQAIVKKKKNPAKKNPEVGLQKEKGYSYGKLVLATWEGGYNLQCQNLHSAGEADIRVAKVLWWYYFSKVIEFMDTIFFVLRKKSSQITFLHVYHHATMFNIWWCVLNWIPCGQSFFGPTLNSFIHVLMYSYYGLSVIPSMRKYLWWKKYLTQAQLVYIYFNLIFNNQKSFKIPELNDR</sequence>
<evidence type="ECO:0000256" key="6">
    <source>
        <dbReference type="ARBA" id="ARBA00022989"/>
    </source>
</evidence>
<keyword evidence="3 10" id="KW-0808">Transferase</keyword>
<dbReference type="PROSITE" id="PS01188">
    <property type="entry name" value="ELO"/>
    <property type="match status" value="1"/>
</dbReference>
<dbReference type="PANTHER" id="PTHR11157">
    <property type="entry name" value="FATTY ACID ACYL TRANSFERASE-RELATED"/>
    <property type="match status" value="1"/>
</dbReference>
<dbReference type="GO" id="GO:0030148">
    <property type="term" value="P:sphingolipid biosynthetic process"/>
    <property type="evidence" value="ECO:0007669"/>
    <property type="project" value="TreeGrafter"/>
</dbReference>
<dbReference type="EMBL" id="JAUNZN010000002">
    <property type="protein sequence ID" value="KAK4827850.1"/>
    <property type="molecule type" value="Genomic_DNA"/>
</dbReference>
<dbReference type="Pfam" id="PF01151">
    <property type="entry name" value="ELO"/>
    <property type="match status" value="1"/>
</dbReference>
<evidence type="ECO:0000256" key="1">
    <source>
        <dbReference type="ARBA" id="ARBA00004141"/>
    </source>
</evidence>
<comment type="caution">
    <text evidence="11">The sequence shown here is derived from an EMBL/GenBank/DDBJ whole genome shotgun (WGS) entry which is preliminary data.</text>
</comment>
<keyword evidence="6" id="KW-1133">Transmembrane helix</keyword>
<evidence type="ECO:0000256" key="3">
    <source>
        <dbReference type="ARBA" id="ARBA00022679"/>
    </source>
</evidence>
<evidence type="ECO:0000256" key="9">
    <source>
        <dbReference type="ARBA" id="ARBA00023160"/>
    </source>
</evidence>
<dbReference type="AlphaFoldDB" id="A0AAN7NKW7"/>
<keyword evidence="5 10" id="KW-0276">Fatty acid metabolism</keyword>
<dbReference type="EC" id="2.3.1.199" evidence="10"/>
<evidence type="ECO:0000256" key="8">
    <source>
        <dbReference type="ARBA" id="ARBA00023136"/>
    </source>
</evidence>
<keyword evidence="2 10" id="KW-0444">Lipid biosynthesis</keyword>
<dbReference type="GO" id="GO:0042761">
    <property type="term" value="P:very long-chain fatty acid biosynthetic process"/>
    <property type="evidence" value="ECO:0007669"/>
    <property type="project" value="TreeGrafter"/>
</dbReference>
<dbReference type="GO" id="GO:0019367">
    <property type="term" value="P:fatty acid elongation, saturated fatty acid"/>
    <property type="evidence" value="ECO:0007669"/>
    <property type="project" value="TreeGrafter"/>
</dbReference>
<dbReference type="PANTHER" id="PTHR11157:SF16">
    <property type="entry name" value="ELONGATION OF VERY LONG CHAIN FATTY ACIDS PROTEIN 2"/>
    <property type="match status" value="1"/>
</dbReference>
<evidence type="ECO:0000256" key="5">
    <source>
        <dbReference type="ARBA" id="ARBA00022832"/>
    </source>
</evidence>
<evidence type="ECO:0000256" key="4">
    <source>
        <dbReference type="ARBA" id="ARBA00022692"/>
    </source>
</evidence>
<organism evidence="11 12">
    <name type="scientific">Mycteria americana</name>
    <name type="common">Wood stork</name>
    <dbReference type="NCBI Taxonomy" id="33587"/>
    <lineage>
        <taxon>Eukaryota</taxon>
        <taxon>Metazoa</taxon>
        <taxon>Chordata</taxon>
        <taxon>Craniata</taxon>
        <taxon>Vertebrata</taxon>
        <taxon>Euteleostomi</taxon>
        <taxon>Archelosauria</taxon>
        <taxon>Archosauria</taxon>
        <taxon>Dinosauria</taxon>
        <taxon>Saurischia</taxon>
        <taxon>Theropoda</taxon>
        <taxon>Coelurosauria</taxon>
        <taxon>Aves</taxon>
        <taxon>Neognathae</taxon>
        <taxon>Neoaves</taxon>
        <taxon>Aequornithes</taxon>
        <taxon>Ciconiiformes</taxon>
        <taxon>Ciconiidae</taxon>
        <taxon>Mycteria</taxon>
    </lineage>
</organism>